<dbReference type="AlphaFoldDB" id="A0A1G7QFB6"/>
<evidence type="ECO:0000313" key="2">
    <source>
        <dbReference type="EMBL" id="SDF96619.1"/>
    </source>
</evidence>
<proteinExistence type="predicted"/>
<dbReference type="RefSeq" id="WP_074555835.1">
    <property type="nucleotide sequence ID" value="NZ_CP119563.1"/>
</dbReference>
<keyword evidence="1" id="KW-0732">Signal</keyword>
<feature type="signal peptide" evidence="1">
    <location>
        <begin position="1"/>
        <end position="26"/>
    </location>
</feature>
<protein>
    <submittedName>
        <fullName evidence="2">Uncharacterized protein</fullName>
    </submittedName>
</protein>
<accession>A0A1G7QFB6</accession>
<name>A0A1G7QFB6_RHOCA</name>
<organism evidence="2 3">
    <name type="scientific">Rhodobacter capsulatus</name>
    <name type="common">Rhodopseudomonas capsulata</name>
    <dbReference type="NCBI Taxonomy" id="1061"/>
    <lineage>
        <taxon>Bacteria</taxon>
        <taxon>Pseudomonadati</taxon>
        <taxon>Pseudomonadota</taxon>
        <taxon>Alphaproteobacteria</taxon>
        <taxon>Rhodobacterales</taxon>
        <taxon>Rhodobacter group</taxon>
        <taxon>Rhodobacter</taxon>
    </lineage>
</organism>
<evidence type="ECO:0000313" key="3">
    <source>
        <dbReference type="Proteomes" id="UP000183812"/>
    </source>
</evidence>
<gene>
    <name evidence="2" type="ORF">SAMN04244550_03185</name>
</gene>
<dbReference type="OrthoDB" id="7844595at2"/>
<reference evidence="2 3" key="1">
    <citation type="submission" date="2016-10" db="EMBL/GenBank/DDBJ databases">
        <authorList>
            <person name="de Groot N.N."/>
        </authorList>
    </citation>
    <scope>NUCLEOTIDE SEQUENCE [LARGE SCALE GENOMIC DNA]</scope>
    <source>
        <strain evidence="3">DSM 938 / 37b4</strain>
    </source>
</reference>
<dbReference type="EMBL" id="FNAY01000023">
    <property type="protein sequence ID" value="SDF96619.1"/>
    <property type="molecule type" value="Genomic_DNA"/>
</dbReference>
<dbReference type="Proteomes" id="UP000183812">
    <property type="component" value="Unassembled WGS sequence"/>
</dbReference>
<feature type="chain" id="PRO_5010367258" evidence="1">
    <location>
        <begin position="27"/>
        <end position="245"/>
    </location>
</feature>
<evidence type="ECO:0000256" key="1">
    <source>
        <dbReference type="SAM" id="SignalP"/>
    </source>
</evidence>
<sequence length="245" mass="26250">MLRHRAGLGGILAAIGGLFAALPAAAEPKFTPPPGCTLTTTVQMHACQVANYYTCAGDAPGDQWVSVADGAGAFFVSHTDAETRWLESVNLKDGTVEKLDAAASADNASFSTLLATGRDDYDFVTRTSTGLVQRFKGFDQLTGESTSIDGVPLERCAFEMEIEDEAGNVVATRKGMQVISRQMRVFFAQTETYENGFGDRVTTTEGPVTFAFPGDADFAAATPQYDCDMMMTDLSLDHPSKEALR</sequence>